<evidence type="ECO:0000256" key="7">
    <source>
        <dbReference type="ARBA" id="ARBA00022670"/>
    </source>
</evidence>
<dbReference type="CDD" id="cd09603">
    <property type="entry name" value="M1_APN_like"/>
    <property type="match status" value="1"/>
</dbReference>
<dbReference type="Gene3D" id="1.10.390.10">
    <property type="entry name" value="Neutral Protease Domain 2"/>
    <property type="match status" value="1"/>
</dbReference>
<feature type="domain" description="Aminopeptidase N-like N-terminal" evidence="13">
    <location>
        <begin position="47"/>
        <end position="235"/>
    </location>
</feature>
<accession>A0ABT3CZ53</accession>
<evidence type="ECO:0000256" key="5">
    <source>
        <dbReference type="ARBA" id="ARBA00015611"/>
    </source>
</evidence>
<dbReference type="Pfam" id="PF17900">
    <property type="entry name" value="Peptidase_M1_N"/>
    <property type="match status" value="1"/>
</dbReference>
<gene>
    <name evidence="14" type="ORF">N7U62_20025</name>
</gene>
<keyword evidence="11" id="KW-0482">Metalloprotease</keyword>
<dbReference type="Pfam" id="PF01433">
    <property type="entry name" value="Peptidase_M1"/>
    <property type="match status" value="1"/>
</dbReference>
<dbReference type="Gene3D" id="1.25.10.10">
    <property type="entry name" value="Leucine-rich Repeat Variant"/>
    <property type="match status" value="1"/>
</dbReference>
<evidence type="ECO:0000259" key="12">
    <source>
        <dbReference type="Pfam" id="PF01433"/>
    </source>
</evidence>
<dbReference type="GO" id="GO:0004177">
    <property type="term" value="F:aminopeptidase activity"/>
    <property type="evidence" value="ECO:0007669"/>
    <property type="project" value="UniProtKB-KW"/>
</dbReference>
<proteinExistence type="inferred from homology"/>
<protein>
    <recommendedName>
        <fullName evidence="5">Aminopeptidase N</fullName>
        <ecNumber evidence="4">3.4.11.2</ecNumber>
    </recommendedName>
</protein>
<organism evidence="14 15">
    <name type="scientific">Reichenbachiella ulvae</name>
    <dbReference type="NCBI Taxonomy" id="2980104"/>
    <lineage>
        <taxon>Bacteria</taxon>
        <taxon>Pseudomonadati</taxon>
        <taxon>Bacteroidota</taxon>
        <taxon>Cytophagia</taxon>
        <taxon>Cytophagales</taxon>
        <taxon>Reichenbachiellaceae</taxon>
        <taxon>Reichenbachiella</taxon>
    </lineage>
</organism>
<comment type="similarity">
    <text evidence="3">Belongs to the peptidase M1 family.</text>
</comment>
<evidence type="ECO:0000256" key="8">
    <source>
        <dbReference type="ARBA" id="ARBA00022723"/>
    </source>
</evidence>
<dbReference type="InterPro" id="IPR045357">
    <property type="entry name" value="Aminopeptidase_N-like_N"/>
</dbReference>
<evidence type="ECO:0000259" key="13">
    <source>
        <dbReference type="Pfam" id="PF17900"/>
    </source>
</evidence>
<evidence type="ECO:0000256" key="6">
    <source>
        <dbReference type="ARBA" id="ARBA00022438"/>
    </source>
</evidence>
<evidence type="ECO:0000313" key="15">
    <source>
        <dbReference type="Proteomes" id="UP001300692"/>
    </source>
</evidence>
<dbReference type="InterPro" id="IPR050344">
    <property type="entry name" value="Peptidase_M1_aminopeptidases"/>
</dbReference>
<keyword evidence="7" id="KW-0645">Protease</keyword>
<keyword evidence="8" id="KW-0479">Metal-binding</keyword>
<dbReference type="RefSeq" id="WP_264139881.1">
    <property type="nucleotide sequence ID" value="NZ_JAOYOD010000001.1"/>
</dbReference>
<dbReference type="SUPFAM" id="SSF48371">
    <property type="entry name" value="ARM repeat"/>
    <property type="match status" value="1"/>
</dbReference>
<keyword evidence="9" id="KW-0378">Hydrolase</keyword>
<dbReference type="InterPro" id="IPR001930">
    <property type="entry name" value="Peptidase_M1"/>
</dbReference>
<evidence type="ECO:0000256" key="4">
    <source>
        <dbReference type="ARBA" id="ARBA00012564"/>
    </source>
</evidence>
<dbReference type="InterPro" id="IPR042097">
    <property type="entry name" value="Aminopeptidase_N-like_N_sf"/>
</dbReference>
<keyword evidence="10" id="KW-0862">Zinc</keyword>
<dbReference type="Proteomes" id="UP001300692">
    <property type="component" value="Unassembled WGS sequence"/>
</dbReference>
<dbReference type="Gene3D" id="2.60.40.1730">
    <property type="entry name" value="tricorn interacting facor f3 domain"/>
    <property type="match status" value="1"/>
</dbReference>
<dbReference type="EMBL" id="JAOYOD010000001">
    <property type="protein sequence ID" value="MCV9388976.1"/>
    <property type="molecule type" value="Genomic_DNA"/>
</dbReference>
<dbReference type="InterPro" id="IPR027268">
    <property type="entry name" value="Peptidase_M4/M1_CTD_sf"/>
</dbReference>
<dbReference type="InterPro" id="IPR014782">
    <property type="entry name" value="Peptidase_M1_dom"/>
</dbReference>
<dbReference type="PANTHER" id="PTHR11533">
    <property type="entry name" value="PROTEASE M1 ZINC METALLOPROTEASE"/>
    <property type="match status" value="1"/>
</dbReference>
<dbReference type="SUPFAM" id="SSF55486">
    <property type="entry name" value="Metalloproteases ('zincins'), catalytic domain"/>
    <property type="match status" value="1"/>
</dbReference>
<comment type="cofactor">
    <cofactor evidence="2">
        <name>Zn(2+)</name>
        <dbReference type="ChEBI" id="CHEBI:29105"/>
    </cofactor>
</comment>
<dbReference type="InterPro" id="IPR011989">
    <property type="entry name" value="ARM-like"/>
</dbReference>
<keyword evidence="15" id="KW-1185">Reference proteome</keyword>
<comment type="catalytic activity">
    <reaction evidence="1">
        <text>Release of an N-terminal amino acid, Xaa-|-Yaa- from a peptide, amide or arylamide. Xaa is preferably Ala, but may be most amino acids including Pro (slow action). When a terminal hydrophobic residue is followed by a prolyl residue, the two may be released as an intact Xaa-Pro dipeptide.</text>
        <dbReference type="EC" id="3.4.11.2"/>
    </reaction>
</comment>
<evidence type="ECO:0000313" key="14">
    <source>
        <dbReference type="EMBL" id="MCV9388976.1"/>
    </source>
</evidence>
<sequence>MHKTTTILLMVLLPLVSWSQEADSAYEYYEEPAIYRATETRYFDLIHTDLEVSFDWSKEQLIGKAELVLKPLFYAQQDVTLDAKAMMINSVTLKGKQNQKLSYEYDGYDLQVKLDRMYERTDTLTLIIDYIARPNEWKGTGSEAITQEKGLYFINSDGSDPYKPQQIWTQGETESNSVWFPTLDYPNERCTQEISMTVQDRFRTLSNGVLIEQVKVNDSTRIDTWRLDTPHAPYLFMMSIGEYAVIEDKWKDIPLAYHVEKEYAEDAKAIFGHTPEMIGFFSDVLGVDFPWPKYDQVVVRDFVSGAMENTTASVFMEQLQVSKKELLDSHWDDIIAHELFHQWFGDYVTCESWSNLTLNEGFASYSEYLWNEHKYGLDEADYNFINDRESYFEEAAEDPKDLLRYYYEDKEDMFDRHSYNKGAAVLHMLRNYVGDEAFFAALNLYLEENALESVELANLRMAFEEVSGEDLNWFFDQWYFFPGHPEIVVTETFENDSLTLLVQQIQSEDFPTYKLPLFVEIWQGEESETYPIILESEVETYQFAMKEEPSLVIFDTERQLLAEVNHAKSPEALAFQMSHSDRFESRMEVMEALAEISDKKLIQQILIQALKDPFYAIKQYALNYMIDNKVKIKKYESLVLACLKDESSQVRSYTLSYLAETDFEEYLEEFKKALEDESYLVQSTALTYLFEYDLPVDPKLIAGLSAEKNINVVLAMSAYYLKQDGEDSFDWFEEKIKVVDDETLYFLLHSYSEKLIKASDARRKAAVSTYAEIAKNHPTYYTRLSAYQGLVLMSDLEGVSDLLDEIKESETDERLKEYYDQF</sequence>
<dbReference type="PANTHER" id="PTHR11533:SF174">
    <property type="entry name" value="PUROMYCIN-SENSITIVE AMINOPEPTIDASE-RELATED"/>
    <property type="match status" value="1"/>
</dbReference>
<reference evidence="14 15" key="1">
    <citation type="submission" date="2022-10" db="EMBL/GenBank/DDBJ databases">
        <title>Comparative genomics and taxonomic characterization of three novel marine species of genus Reichenbachiella exhibiting antioxidant and polysaccharide degradation activities.</title>
        <authorList>
            <person name="Muhammad N."/>
            <person name="Lee Y.-J."/>
            <person name="Ko J."/>
            <person name="Kim S.-G."/>
        </authorList>
    </citation>
    <scope>NUCLEOTIDE SEQUENCE [LARGE SCALE GENOMIC DNA]</scope>
    <source>
        <strain evidence="14 15">ABR2-5</strain>
    </source>
</reference>
<evidence type="ECO:0000256" key="10">
    <source>
        <dbReference type="ARBA" id="ARBA00022833"/>
    </source>
</evidence>
<dbReference type="SUPFAM" id="SSF63737">
    <property type="entry name" value="Leukotriene A4 hydrolase N-terminal domain"/>
    <property type="match status" value="1"/>
</dbReference>
<comment type="caution">
    <text evidence="14">The sequence shown here is derived from an EMBL/GenBank/DDBJ whole genome shotgun (WGS) entry which is preliminary data.</text>
</comment>
<evidence type="ECO:0000256" key="1">
    <source>
        <dbReference type="ARBA" id="ARBA00000098"/>
    </source>
</evidence>
<dbReference type="InterPro" id="IPR016024">
    <property type="entry name" value="ARM-type_fold"/>
</dbReference>
<evidence type="ECO:0000256" key="9">
    <source>
        <dbReference type="ARBA" id="ARBA00022801"/>
    </source>
</evidence>
<feature type="domain" description="Peptidase M1 membrane alanine aminopeptidase" evidence="12">
    <location>
        <begin position="273"/>
        <end position="478"/>
    </location>
</feature>
<dbReference type="EC" id="3.4.11.2" evidence="4"/>
<name>A0ABT3CZ53_9BACT</name>
<dbReference type="PRINTS" id="PR00756">
    <property type="entry name" value="ALADIPTASE"/>
</dbReference>
<evidence type="ECO:0000256" key="3">
    <source>
        <dbReference type="ARBA" id="ARBA00010136"/>
    </source>
</evidence>
<evidence type="ECO:0000256" key="2">
    <source>
        <dbReference type="ARBA" id="ARBA00001947"/>
    </source>
</evidence>
<keyword evidence="6 14" id="KW-0031">Aminopeptidase</keyword>
<evidence type="ECO:0000256" key="11">
    <source>
        <dbReference type="ARBA" id="ARBA00023049"/>
    </source>
</evidence>